<evidence type="ECO:0000313" key="1">
    <source>
        <dbReference type="EMBL" id="RAV22866.1"/>
    </source>
</evidence>
<dbReference type="AlphaFoldDB" id="A0A329MTW7"/>
<dbReference type="EMBL" id="QMFB01000001">
    <property type="protein sequence ID" value="RAV22866.1"/>
    <property type="molecule type" value="Genomic_DNA"/>
</dbReference>
<sequence length="119" mass="13922">MNQFDAKGTFDIVEKEIESRLQPKGYLRTKHQHHPGTFGNIYSVYEGGRGLIRFIWDGKDRRYVIRVYRKRSWFMSTFLISVLGRNDPDQLLKEFVLTGDDATNDDMLKQTYGELLALS</sequence>
<keyword evidence="2" id="KW-1185">Reference proteome</keyword>
<dbReference type="OrthoDB" id="2679141at2"/>
<name>A0A329MTW7_9BACL</name>
<protein>
    <submittedName>
        <fullName evidence="1">Uncharacterized protein</fullName>
    </submittedName>
</protein>
<dbReference type="Proteomes" id="UP000250369">
    <property type="component" value="Unassembled WGS sequence"/>
</dbReference>
<gene>
    <name evidence="1" type="ORF">DQG23_01265</name>
</gene>
<evidence type="ECO:0000313" key="2">
    <source>
        <dbReference type="Proteomes" id="UP000250369"/>
    </source>
</evidence>
<proteinExistence type="predicted"/>
<accession>A0A329MTW7</accession>
<dbReference type="RefSeq" id="WP_113028975.1">
    <property type="nucleotide sequence ID" value="NZ_QMFB01000001.1"/>
</dbReference>
<comment type="caution">
    <text evidence="1">The sequence shown here is derived from an EMBL/GenBank/DDBJ whole genome shotgun (WGS) entry which is preliminary data.</text>
</comment>
<organism evidence="1 2">
    <name type="scientific">Paenibacillus contaminans</name>
    <dbReference type="NCBI Taxonomy" id="450362"/>
    <lineage>
        <taxon>Bacteria</taxon>
        <taxon>Bacillati</taxon>
        <taxon>Bacillota</taxon>
        <taxon>Bacilli</taxon>
        <taxon>Bacillales</taxon>
        <taxon>Paenibacillaceae</taxon>
        <taxon>Paenibacillus</taxon>
    </lineage>
</organism>
<reference evidence="1 2" key="1">
    <citation type="journal article" date="2009" name="Int. J. Syst. Evol. Microbiol.">
        <title>Paenibacillus contaminans sp. nov., isolated from a contaminated laboratory plate.</title>
        <authorList>
            <person name="Chou J.H."/>
            <person name="Lee J.H."/>
            <person name="Lin M.C."/>
            <person name="Chang P.S."/>
            <person name="Arun A.B."/>
            <person name="Young C.C."/>
            <person name="Chen W.M."/>
        </authorList>
    </citation>
    <scope>NUCLEOTIDE SEQUENCE [LARGE SCALE GENOMIC DNA]</scope>
    <source>
        <strain evidence="1 2">CKOBP-6</strain>
    </source>
</reference>